<dbReference type="InterPro" id="IPR013783">
    <property type="entry name" value="Ig-like_fold"/>
</dbReference>
<dbReference type="Pfam" id="PF18962">
    <property type="entry name" value="Por_Secre_tail"/>
    <property type="match status" value="1"/>
</dbReference>
<keyword evidence="1 2" id="KW-0732">Signal</keyword>
<dbReference type="Gene3D" id="2.60.40.10">
    <property type="entry name" value="Immunoglobulins"/>
    <property type="match status" value="1"/>
</dbReference>
<dbReference type="InterPro" id="IPR003961">
    <property type="entry name" value="FN3_dom"/>
</dbReference>
<evidence type="ECO:0000259" key="3">
    <source>
        <dbReference type="PROSITE" id="PS50853"/>
    </source>
</evidence>
<evidence type="ECO:0000313" key="5">
    <source>
        <dbReference type="Proteomes" id="UP001231197"/>
    </source>
</evidence>
<dbReference type="EMBL" id="JASDDK010000006">
    <property type="protein sequence ID" value="MDN3493860.1"/>
    <property type="molecule type" value="Genomic_DNA"/>
</dbReference>
<proteinExistence type="predicted"/>
<protein>
    <submittedName>
        <fullName evidence="4">Choice-of-anchor J domain-containing protein</fullName>
    </submittedName>
</protein>
<organism evidence="4 5">
    <name type="scientific">Winogradskyella bathintestinalis</name>
    <dbReference type="NCBI Taxonomy" id="3035208"/>
    <lineage>
        <taxon>Bacteria</taxon>
        <taxon>Pseudomonadati</taxon>
        <taxon>Bacteroidota</taxon>
        <taxon>Flavobacteriia</taxon>
        <taxon>Flavobacteriales</taxon>
        <taxon>Flavobacteriaceae</taxon>
        <taxon>Winogradskyella</taxon>
    </lineage>
</organism>
<accession>A0ABT7ZXY2</accession>
<dbReference type="PROSITE" id="PS50853">
    <property type="entry name" value="FN3"/>
    <property type="match status" value="1"/>
</dbReference>
<dbReference type="Proteomes" id="UP001231197">
    <property type="component" value="Unassembled WGS sequence"/>
</dbReference>
<evidence type="ECO:0000256" key="1">
    <source>
        <dbReference type="ARBA" id="ARBA00022729"/>
    </source>
</evidence>
<dbReference type="NCBIfam" id="NF038128">
    <property type="entry name" value="choice_anch_J"/>
    <property type="match status" value="1"/>
</dbReference>
<reference evidence="4 5" key="1">
    <citation type="journal article" date="2023" name="Int. J. Syst. Evol. Microbiol.">
        <title>Winogradskyella bathintestinalis sp. nov., isolated from the intestine of the deep-sea loosejaw dragonfish, Malacosteus niger.</title>
        <authorList>
            <person name="Uniacke-Lowe S."/>
            <person name="Johnson C.N."/>
            <person name="Stanton C."/>
            <person name="Hill C."/>
            <person name="Ross P."/>
        </authorList>
    </citation>
    <scope>NUCLEOTIDE SEQUENCE [LARGE SCALE GENOMIC DNA]</scope>
    <source>
        <strain evidence="4 5">APC 3343</strain>
    </source>
</reference>
<evidence type="ECO:0000313" key="4">
    <source>
        <dbReference type="EMBL" id="MDN3493860.1"/>
    </source>
</evidence>
<dbReference type="Pfam" id="PF00041">
    <property type="entry name" value="fn3"/>
    <property type="match status" value="1"/>
</dbReference>
<dbReference type="InterPro" id="IPR036116">
    <property type="entry name" value="FN3_sf"/>
</dbReference>
<dbReference type="RefSeq" id="WP_290207539.1">
    <property type="nucleotide sequence ID" value="NZ_JASDDK010000006.1"/>
</dbReference>
<dbReference type="NCBIfam" id="TIGR04183">
    <property type="entry name" value="Por_Secre_tail"/>
    <property type="match status" value="1"/>
</dbReference>
<name>A0ABT7ZXY2_9FLAO</name>
<dbReference type="CDD" id="cd00063">
    <property type="entry name" value="FN3"/>
    <property type="match status" value="1"/>
</dbReference>
<gene>
    <name evidence="4" type="ORF">QMA06_14130</name>
</gene>
<feature type="chain" id="PRO_5045172814" evidence="2">
    <location>
        <begin position="20"/>
        <end position="534"/>
    </location>
</feature>
<feature type="domain" description="Fibronectin type-III" evidence="3">
    <location>
        <begin position="183"/>
        <end position="275"/>
    </location>
</feature>
<dbReference type="Gene3D" id="2.60.120.200">
    <property type="match status" value="2"/>
</dbReference>
<comment type="caution">
    <text evidence="4">The sequence shown here is derived from an EMBL/GenBank/DDBJ whole genome shotgun (WGS) entry which is preliminary data.</text>
</comment>
<sequence length="534" mass="58042">MKKITLFILTLCISFMSYAQFPESFDGGAAIPAGWAEFTGANGLDPVNQWAVNDEEDYMVVRWSEILGEGQLAQDWLVTPQVAITATTNLLTFDMTDFNEPDYGSEVTVRVSTDASQTNIAPFTTVLTIDELDTNGGAFLAWEVDLSAYIGSSVYVAFVMENNDGDAWGLDNVDFTEVPSCVPPTEFIAEAATTSSFEISWSDSNTGTPTWDIEWGAENFLLGSGTMVNGLTETTYNFSGLTASTTYAFYIRTNCGTADGTSDWIGPVTFTSNTDCASYGIPYDETFDNDGAFTTCYTTEDVDGNTLSWITQQDLDLDADGTVETFATNASGTADFTNKDDWFFSPALELTGGTEYEFSSAYNVLQGNEIASLEAFIMDGPSSTANVVATLFSNENFTTQGEFATLEALAYQESNTFTPSTTGDYYIAYRSFGPQGGGFLLLFNSSLNTTLSVDGFEQATFSHFYNKDSEVLNLESATSTFTNVELYSITGKKILSSKLSNSTENIDVSKLSTGVYLAKVNMNGQIKTIKFVKN</sequence>
<dbReference type="SUPFAM" id="SSF49265">
    <property type="entry name" value="Fibronectin type III"/>
    <property type="match status" value="1"/>
</dbReference>
<dbReference type="SMART" id="SM00060">
    <property type="entry name" value="FN3"/>
    <property type="match status" value="1"/>
</dbReference>
<keyword evidence="5" id="KW-1185">Reference proteome</keyword>
<evidence type="ECO:0000256" key="2">
    <source>
        <dbReference type="SAM" id="SignalP"/>
    </source>
</evidence>
<feature type="signal peptide" evidence="2">
    <location>
        <begin position="1"/>
        <end position="19"/>
    </location>
</feature>
<dbReference type="InterPro" id="IPR026444">
    <property type="entry name" value="Secre_tail"/>
</dbReference>